<dbReference type="PRINTS" id="PR00133">
    <property type="entry name" value="GLHYDRLASE3"/>
</dbReference>
<dbReference type="FunFam" id="2.60.40.10:FF:000495">
    <property type="entry name" value="Periplasmic beta-glucosidase"/>
    <property type="match status" value="1"/>
</dbReference>
<gene>
    <name evidence="10" type="ORF">DET57_105132</name>
</gene>
<organism evidence="10 11">
    <name type="scientific">Klebsiella oxytoca</name>
    <dbReference type="NCBI Taxonomy" id="571"/>
    <lineage>
        <taxon>Bacteria</taxon>
        <taxon>Pseudomonadati</taxon>
        <taxon>Pseudomonadota</taxon>
        <taxon>Gammaproteobacteria</taxon>
        <taxon>Enterobacterales</taxon>
        <taxon>Enterobacteriaceae</taxon>
        <taxon>Klebsiella/Raoultella group</taxon>
        <taxon>Klebsiella</taxon>
    </lineage>
</organism>
<dbReference type="Proteomes" id="UP000247485">
    <property type="component" value="Unassembled WGS sequence"/>
</dbReference>
<feature type="domain" description="Fibronectin type III-like" evidence="9">
    <location>
        <begin position="619"/>
        <end position="689"/>
    </location>
</feature>
<dbReference type="InterPro" id="IPR001764">
    <property type="entry name" value="Glyco_hydro_3_N"/>
</dbReference>
<dbReference type="Gene3D" id="2.60.40.10">
    <property type="entry name" value="Immunoglobulins"/>
    <property type="match status" value="1"/>
</dbReference>
<comment type="similarity">
    <text evidence="1 8">Belongs to the glycosyl hydrolase 3 family.</text>
</comment>
<comment type="caution">
    <text evidence="10">The sequence shown here is derived from an EMBL/GenBank/DDBJ whole genome shotgun (WGS) entry which is preliminary data.</text>
</comment>
<dbReference type="SMART" id="SM01217">
    <property type="entry name" value="Fn3_like"/>
    <property type="match status" value="1"/>
</dbReference>
<dbReference type="InterPro" id="IPR050288">
    <property type="entry name" value="Cellulose_deg_GH3"/>
</dbReference>
<dbReference type="InterPro" id="IPR036881">
    <property type="entry name" value="Glyco_hydro_3_C_sf"/>
</dbReference>
<keyword evidence="4 8" id="KW-0326">Glycosidase</keyword>
<evidence type="ECO:0000256" key="7">
    <source>
        <dbReference type="ARBA" id="ARBA00032594"/>
    </source>
</evidence>
<proteinExistence type="inferred from homology"/>
<dbReference type="RefSeq" id="WP_110273506.1">
    <property type="nucleotide sequence ID" value="NZ_QJJG01000005.1"/>
</dbReference>
<protein>
    <recommendedName>
        <fullName evidence="7">Beta-D-glucoside glucohydrolase</fullName>
    </recommendedName>
    <alternativeName>
        <fullName evidence="5">Cellobiase</fullName>
    </alternativeName>
    <alternativeName>
        <fullName evidence="6">Gentiobiase</fullName>
    </alternativeName>
</protein>
<dbReference type="InterPro" id="IPR036962">
    <property type="entry name" value="Glyco_hydro_3_N_sf"/>
</dbReference>
<dbReference type="Gene3D" id="3.40.50.1700">
    <property type="entry name" value="Glycoside hydrolase family 3 C-terminal domain"/>
    <property type="match status" value="2"/>
</dbReference>
<evidence type="ECO:0000256" key="6">
    <source>
        <dbReference type="ARBA" id="ARBA00032194"/>
    </source>
</evidence>
<evidence type="ECO:0000256" key="2">
    <source>
        <dbReference type="ARBA" id="ARBA00022801"/>
    </source>
</evidence>
<evidence type="ECO:0000256" key="5">
    <source>
        <dbReference type="ARBA" id="ARBA00031448"/>
    </source>
</evidence>
<dbReference type="Pfam" id="PF00933">
    <property type="entry name" value="Glyco_hydro_3"/>
    <property type="match status" value="1"/>
</dbReference>
<dbReference type="PROSITE" id="PS00775">
    <property type="entry name" value="GLYCOSYL_HYDROL_F3"/>
    <property type="match status" value="1"/>
</dbReference>
<evidence type="ECO:0000259" key="9">
    <source>
        <dbReference type="SMART" id="SM01217"/>
    </source>
</evidence>
<dbReference type="Pfam" id="PF01915">
    <property type="entry name" value="Glyco_hydro_3_C"/>
    <property type="match status" value="1"/>
</dbReference>
<evidence type="ECO:0000256" key="8">
    <source>
        <dbReference type="RuleBase" id="RU361161"/>
    </source>
</evidence>
<dbReference type="PANTHER" id="PTHR42715:SF10">
    <property type="entry name" value="BETA-GLUCOSIDASE"/>
    <property type="match status" value="1"/>
</dbReference>
<keyword evidence="2 8" id="KW-0378">Hydrolase</keyword>
<evidence type="ECO:0000256" key="3">
    <source>
        <dbReference type="ARBA" id="ARBA00023277"/>
    </source>
</evidence>
<dbReference type="InterPro" id="IPR002772">
    <property type="entry name" value="Glyco_hydro_3_C"/>
</dbReference>
<dbReference type="EMBL" id="QJJG01000005">
    <property type="protein sequence ID" value="PXW46458.1"/>
    <property type="molecule type" value="Genomic_DNA"/>
</dbReference>
<evidence type="ECO:0000256" key="1">
    <source>
        <dbReference type="ARBA" id="ARBA00005336"/>
    </source>
</evidence>
<reference evidence="10 11" key="1">
    <citation type="submission" date="2018-05" db="EMBL/GenBank/DDBJ databases">
        <title>Freshwater and sediment microbial communities from various areas in North America, analyzing microbe dynamics in response to fracking.</title>
        <authorList>
            <person name="Lamendella R."/>
        </authorList>
    </citation>
    <scope>NUCLEOTIDE SEQUENCE [LARGE SCALE GENOMIC DNA]</scope>
    <source>
        <strain evidence="10 11">67</strain>
    </source>
</reference>
<evidence type="ECO:0000313" key="10">
    <source>
        <dbReference type="EMBL" id="PXW46458.1"/>
    </source>
</evidence>
<name>A0A318FVM7_KLEOX</name>
<dbReference type="GO" id="GO:0005975">
    <property type="term" value="P:carbohydrate metabolic process"/>
    <property type="evidence" value="ECO:0007669"/>
    <property type="project" value="InterPro"/>
</dbReference>
<dbReference type="Pfam" id="PF14310">
    <property type="entry name" value="Fn3-like"/>
    <property type="match status" value="1"/>
</dbReference>
<accession>A0A318FVM7</accession>
<keyword evidence="3" id="KW-0119">Carbohydrate metabolism</keyword>
<dbReference type="InterPro" id="IPR013783">
    <property type="entry name" value="Ig-like_fold"/>
</dbReference>
<dbReference type="SUPFAM" id="SSF51445">
    <property type="entry name" value="(Trans)glycosidases"/>
    <property type="match status" value="1"/>
</dbReference>
<dbReference type="SUPFAM" id="SSF52279">
    <property type="entry name" value="Beta-D-glucan exohydrolase, C-terminal domain"/>
    <property type="match status" value="1"/>
</dbReference>
<dbReference type="InterPro" id="IPR019800">
    <property type="entry name" value="Glyco_hydro_3_AS"/>
</dbReference>
<dbReference type="InterPro" id="IPR017853">
    <property type="entry name" value="GH"/>
</dbReference>
<dbReference type="Gene3D" id="3.20.20.300">
    <property type="entry name" value="Glycoside hydrolase, family 3, N-terminal domain"/>
    <property type="match status" value="3"/>
</dbReference>
<sequence length="783" mass="85704">MNNDFNTTLAAMSVEDKVALLTGSGLWRTASLPQHGIADIVMTDGTYGVRYSSAQIDGREKWSMDDFISVITQTADQASAEESAAKGGSEALFSASLPATCFPNGSSLACSWDVELVHQMGQALGTECQQMGVGILLGPGINIRRTPLAGRGYEYYAEDPVVSGDIAAALINGLQREGVGASLKHFAANNSEYRRTEMDSIIEERALREIYLAGFQRAIKKSQPWTVMSSYNRLNGVQTSQDPFLLTQVLRNEWGYEGLVMSDWYGVKDRPASLMAGNDLAMPETRRDKQTLLAAIESGDVPMAVVDRACLRMLVLMDKVRRHRRPQTRADFPAHHALAQQLAAESIVLLKNEDDLLPLHPGKTPRIAVLGKPAQEPVIQGSGCATTVPYLLDRPLDEIFDLAGDDFSVSWAVGSPDDLRCDEQALAQARAVAQEADVAVIFVSTAIGEDGENGDRQDLNILPVHERLIREVAAVQPNVVVVLANSDAVVMPWLGECKALLETFFAGQGMGRAVAEILFGQRNPCGKLTVTVPNSLEETPAWLHYPGENLRHYYGEGLFVGYRYYDKRCLTPLFPFGFGLSYTRFVYDNIALSASRLGENEIITVSFDLTNCGAFAGKEVVQLYVSAPDGELIREVQALKAFSKVELAAGETRRVSLQLPVAELACYHPGLGDWVVTPGLWKLRVGSSSRDLPLCAEITVDCPPRYVPLRDDNSLQQLIQQPEVFARVVSLIADKSQLPADQVREKLIRLAPDLFCGLLIALTEFLALDIDRNELNAVLAGRN</sequence>
<dbReference type="GO" id="GO:0008422">
    <property type="term" value="F:beta-glucosidase activity"/>
    <property type="evidence" value="ECO:0007669"/>
    <property type="project" value="UniProtKB-ARBA"/>
</dbReference>
<dbReference type="InterPro" id="IPR026891">
    <property type="entry name" value="Fn3-like"/>
</dbReference>
<dbReference type="AlphaFoldDB" id="A0A318FVM7"/>
<dbReference type="PANTHER" id="PTHR42715">
    <property type="entry name" value="BETA-GLUCOSIDASE"/>
    <property type="match status" value="1"/>
</dbReference>
<evidence type="ECO:0000256" key="4">
    <source>
        <dbReference type="ARBA" id="ARBA00023295"/>
    </source>
</evidence>
<evidence type="ECO:0000313" key="11">
    <source>
        <dbReference type="Proteomes" id="UP000247485"/>
    </source>
</evidence>